<protein>
    <submittedName>
        <fullName evidence="1">Uncharacterized protein</fullName>
    </submittedName>
</protein>
<sequence>MEVGAPTKEEARQVLKVLEVLKQASHDLQAHPSPSSAESNSSAINALLELETESDSILSTDPHLSALSHHLSALRTLISTLRGSRGKLDIKSFLARRVSSHEISRLAGSIESEIQAWIDRETIEKLTRLASRGSQEEDELVSVLDQVRNRLSQGFDRELQDLILKSKLYQELEWILCSKRFSRRVREGAGFAISELIKFNKDVFVGLVLMGQTVKTLLQISSLSSLKVLCLLVKSIKSPLVDLLESDGEIPKIVGLLGVDDLGVRLMAMDCLLEMGYFGRKEAVEAMMDAGLIERLVELQRGELGGDLIEMVRRGEEKVFLEKHPFASCVARFAVQLEVGEGLRQREKRAFKQEILKRVREVSVSDAEEATIVAEVLWGSSP</sequence>
<dbReference type="Gene3D" id="1.25.10.10">
    <property type="entry name" value="Leucine-rich Repeat Variant"/>
    <property type="match status" value="1"/>
</dbReference>
<reference evidence="1" key="1">
    <citation type="submission" date="2022-12" db="EMBL/GenBank/DDBJ databases">
        <title>Draft genome assemblies for two species of Escallonia (Escalloniales).</title>
        <authorList>
            <person name="Chanderbali A."/>
            <person name="Dervinis C."/>
            <person name="Anghel I."/>
            <person name="Soltis D."/>
            <person name="Soltis P."/>
            <person name="Zapata F."/>
        </authorList>
    </citation>
    <scope>NUCLEOTIDE SEQUENCE</scope>
    <source>
        <strain evidence="1">UCBG92.1500</strain>
        <tissue evidence="1">Leaf</tissue>
    </source>
</reference>
<dbReference type="AlphaFoldDB" id="A0AA88UIF4"/>
<name>A0AA88UIF4_9ASTE</name>
<gene>
    <name evidence="1" type="ORF">RJ640_010053</name>
</gene>
<dbReference type="PANTHER" id="PTHR35834">
    <property type="entry name" value="ARMADILLO-TYPE FOLD PROTEIN-RELATED"/>
    <property type="match status" value="1"/>
</dbReference>
<dbReference type="PANTHER" id="PTHR35834:SF2">
    <property type="entry name" value="ATAXIN-10 DOMAIN-CONTAINING PROTEIN"/>
    <property type="match status" value="1"/>
</dbReference>
<accession>A0AA88UIF4</accession>
<dbReference type="EMBL" id="JAVXUO010001076">
    <property type="protein sequence ID" value="KAK2986219.1"/>
    <property type="molecule type" value="Genomic_DNA"/>
</dbReference>
<evidence type="ECO:0000313" key="1">
    <source>
        <dbReference type="EMBL" id="KAK2986219.1"/>
    </source>
</evidence>
<dbReference type="InterPro" id="IPR011989">
    <property type="entry name" value="ARM-like"/>
</dbReference>
<proteinExistence type="predicted"/>
<dbReference type="InterPro" id="IPR016024">
    <property type="entry name" value="ARM-type_fold"/>
</dbReference>
<keyword evidence="2" id="KW-1185">Reference proteome</keyword>
<comment type="caution">
    <text evidence="1">The sequence shown here is derived from an EMBL/GenBank/DDBJ whole genome shotgun (WGS) entry which is preliminary data.</text>
</comment>
<dbReference type="SUPFAM" id="SSF48371">
    <property type="entry name" value="ARM repeat"/>
    <property type="match status" value="1"/>
</dbReference>
<evidence type="ECO:0000313" key="2">
    <source>
        <dbReference type="Proteomes" id="UP001187471"/>
    </source>
</evidence>
<dbReference type="Proteomes" id="UP001187471">
    <property type="component" value="Unassembled WGS sequence"/>
</dbReference>
<organism evidence="1 2">
    <name type="scientific">Escallonia rubra</name>
    <dbReference type="NCBI Taxonomy" id="112253"/>
    <lineage>
        <taxon>Eukaryota</taxon>
        <taxon>Viridiplantae</taxon>
        <taxon>Streptophyta</taxon>
        <taxon>Embryophyta</taxon>
        <taxon>Tracheophyta</taxon>
        <taxon>Spermatophyta</taxon>
        <taxon>Magnoliopsida</taxon>
        <taxon>eudicotyledons</taxon>
        <taxon>Gunneridae</taxon>
        <taxon>Pentapetalae</taxon>
        <taxon>asterids</taxon>
        <taxon>campanulids</taxon>
        <taxon>Escalloniales</taxon>
        <taxon>Escalloniaceae</taxon>
        <taxon>Escallonia</taxon>
    </lineage>
</organism>